<evidence type="ECO:0000256" key="6">
    <source>
        <dbReference type="ARBA" id="ARBA00023136"/>
    </source>
</evidence>
<dbReference type="GeneTree" id="ENSGT00390000003552"/>
<comment type="similarity">
    <text evidence="2">Belongs to the KRTCAP2 family.</text>
</comment>
<evidence type="ECO:0000256" key="7">
    <source>
        <dbReference type="ARBA" id="ARBA00049813"/>
    </source>
</evidence>
<protein>
    <recommendedName>
        <fullName evidence="3">Dolichyl-diphosphooligosaccharide--protein glycosyltransferase subunit KCP2</fullName>
    </recommendedName>
    <alternativeName>
        <fullName evidence="7">Keratinocyte-associated protein 2</fullName>
    </alternativeName>
</protein>
<evidence type="ECO:0000256" key="5">
    <source>
        <dbReference type="ARBA" id="ARBA00022989"/>
    </source>
</evidence>
<evidence type="ECO:0000256" key="8">
    <source>
        <dbReference type="ARBA" id="ARBA00053818"/>
    </source>
</evidence>
<comment type="subunit">
    <text evidence="9">Component of STT3A-containing oligosaccharyl transferase (OST-A) complex. STT3A-containing complex assembly occurs through the formation of 3 subcomplexes. Subcomplex 1 contains RPN1 and TMEM258, subcomplex 2 contains the STT3A-specific subunits STT3A, DC2/OSTC, and KCP2 as well as the core subunit OST4, and subcomplex 3 contains RPN2, DAD1, and OST48. The OST-A complex can form stable complexes with the Sec61 complex or with both the Sec61 and TRAP complexes. Interacts with PSEN1 and NCSTN; indicative for an association with the gamma-secretase complex.</text>
</comment>
<comment type="function">
    <text evidence="8">Subunit of STT3A-containing oligosaccharyl transferase (OST-A) complex that catalyzes the initial transfer of a defined glycan (Glc(3)Man(9)GlcNAc(2) in eukaryotes) from the lipid carrier dolichol-pyrophosphate to an asparagine residue within an Asn-X-Ser/Thr consensus motif in nascent polypeptide chains, the first step in protein N-glycosylation. N-glycosylation occurs cotranslationally and the complex associates with the Sec61 complex at the channel-forming translocon complex that mediates protein translocation across the endoplasmic reticulum (ER). Within the OST-A complex, acts as an adapter that anchors the OST-A complex to the Sec61 complex. May be involved in N-glycosylation of APP (amyloid-beta precursor protein). Can modulate gamma-secretase cleavage of APP by enhancing endoprotelysis of PSEN1.</text>
</comment>
<keyword evidence="6 10" id="KW-0472">Membrane</keyword>
<evidence type="ECO:0000313" key="12">
    <source>
        <dbReference type="Proteomes" id="UP000694391"/>
    </source>
</evidence>
<dbReference type="PANTHER" id="PTHR32001:SF1">
    <property type="entry name" value="KERATINOCYTE-ASSOCIATED PROTEIN 2"/>
    <property type="match status" value="1"/>
</dbReference>
<dbReference type="Proteomes" id="UP000694391">
    <property type="component" value="Unplaced"/>
</dbReference>
<evidence type="ECO:0000256" key="1">
    <source>
        <dbReference type="ARBA" id="ARBA00004141"/>
    </source>
</evidence>
<keyword evidence="5 10" id="KW-1133">Transmembrane helix</keyword>
<feature type="transmembrane region" description="Helical" evidence="10">
    <location>
        <begin position="65"/>
        <end position="82"/>
    </location>
</feature>
<dbReference type="GO" id="GO:0016020">
    <property type="term" value="C:membrane"/>
    <property type="evidence" value="ECO:0007669"/>
    <property type="project" value="UniProtKB-SubCell"/>
</dbReference>
<evidence type="ECO:0000256" key="10">
    <source>
        <dbReference type="SAM" id="Phobius"/>
    </source>
</evidence>
<organism evidence="11 12">
    <name type="scientific">Canis lupus dingo</name>
    <name type="common">dingo</name>
    <dbReference type="NCBI Taxonomy" id="286419"/>
    <lineage>
        <taxon>Eukaryota</taxon>
        <taxon>Metazoa</taxon>
        <taxon>Chordata</taxon>
        <taxon>Craniata</taxon>
        <taxon>Vertebrata</taxon>
        <taxon>Euteleostomi</taxon>
        <taxon>Mammalia</taxon>
        <taxon>Eutheria</taxon>
        <taxon>Laurasiatheria</taxon>
        <taxon>Carnivora</taxon>
        <taxon>Caniformia</taxon>
        <taxon>Canidae</taxon>
        <taxon>Canis</taxon>
    </lineage>
</organism>
<dbReference type="PANTHER" id="PTHR32001">
    <property type="entry name" value="KERATINOCYTE-ASSOCIATED PROTEIN 2"/>
    <property type="match status" value="1"/>
</dbReference>
<dbReference type="Ensembl" id="ENSCAFT00020015968.1">
    <property type="protein sequence ID" value="ENSCAFP00020013756.1"/>
    <property type="gene ID" value="ENSCAFG00020011129.1"/>
</dbReference>
<dbReference type="Pfam" id="PF09775">
    <property type="entry name" value="Keratin_assoc"/>
    <property type="match status" value="1"/>
</dbReference>
<keyword evidence="12" id="KW-1185">Reference proteome</keyword>
<evidence type="ECO:0000256" key="9">
    <source>
        <dbReference type="ARBA" id="ARBA00063768"/>
    </source>
</evidence>
<evidence type="ECO:0000256" key="2">
    <source>
        <dbReference type="ARBA" id="ARBA00007279"/>
    </source>
</evidence>
<dbReference type="InterPro" id="IPR018614">
    <property type="entry name" value="KRTCAP2"/>
</dbReference>
<comment type="subcellular location">
    <subcellularLocation>
        <location evidence="1">Membrane</location>
        <topology evidence="1">Multi-pass membrane protein</topology>
    </subcellularLocation>
</comment>
<evidence type="ECO:0000313" key="11">
    <source>
        <dbReference type="Ensembl" id="ENSCAFP00020013756.1"/>
    </source>
</evidence>
<reference evidence="11" key="2">
    <citation type="submission" date="2025-09" db="UniProtKB">
        <authorList>
            <consortium name="Ensembl"/>
        </authorList>
    </citation>
    <scope>IDENTIFICATION</scope>
</reference>
<name>A0A8C0KEP4_CANLU</name>
<sequence length="124" mass="13735">FVVSSGTVMALFSPQSLMLFAGMHIYSLQGRLLGSSLLVFSLTAFSNLMNVVFGKGFQAKIFPEILLCLLLALFASGLIHQVCVRTCFTFFMVGLNYINKISSLYQVTVPFLTPHPGKSKKRYL</sequence>
<accession>A0A8C0KEP4</accession>
<dbReference type="AlphaFoldDB" id="A0A8C0KEP4"/>
<evidence type="ECO:0000256" key="3">
    <source>
        <dbReference type="ARBA" id="ARBA00020175"/>
    </source>
</evidence>
<reference evidence="11" key="1">
    <citation type="submission" date="2025-08" db="UniProtKB">
        <authorList>
            <consortium name="Ensembl"/>
        </authorList>
    </citation>
    <scope>IDENTIFICATION</scope>
</reference>
<keyword evidence="4 10" id="KW-0812">Transmembrane</keyword>
<evidence type="ECO:0000256" key="4">
    <source>
        <dbReference type="ARBA" id="ARBA00022692"/>
    </source>
</evidence>
<feature type="transmembrane region" description="Helical" evidence="10">
    <location>
        <begin position="32"/>
        <end position="53"/>
    </location>
</feature>
<proteinExistence type="inferred from homology"/>